<dbReference type="EMBL" id="PP511318">
    <property type="protein sequence ID" value="XCD03137.1"/>
    <property type="molecule type" value="Genomic_DNA"/>
</dbReference>
<protein>
    <submittedName>
        <fullName evidence="1">Tail tube protein</fullName>
    </submittedName>
</protein>
<dbReference type="Pfam" id="PF09393">
    <property type="entry name" value="DUF2001"/>
    <property type="match status" value="1"/>
</dbReference>
<dbReference type="Gene3D" id="2.30.110.40">
    <property type="entry name" value="Phage tail tube protein"/>
    <property type="match status" value="1"/>
</dbReference>
<dbReference type="InterPro" id="IPR018989">
    <property type="entry name" value="DUF2001"/>
</dbReference>
<accession>A0AAU8AVH0</accession>
<evidence type="ECO:0000313" key="1">
    <source>
        <dbReference type="EMBL" id="XCD03137.1"/>
    </source>
</evidence>
<organism evidence="1">
    <name type="scientific">Dulem virus 31</name>
    <dbReference type="NCBI Taxonomy" id="3145749"/>
    <lineage>
        <taxon>Viruses</taxon>
        <taxon>Monodnaviria</taxon>
        <taxon>Sangervirae</taxon>
        <taxon>Phixviricota</taxon>
        <taxon>Malgrandaviricetes</taxon>
        <taxon>Petitvirales</taxon>
        <taxon>Microviridae</taxon>
        <taxon>Microvirus</taxon>
    </lineage>
</organism>
<reference evidence="1" key="1">
    <citation type="submission" date="2024-03" db="EMBL/GenBank/DDBJ databases">
        <title>Diverse circular DNA viruses in blood, oral, and fecal samples of captive lemurs.</title>
        <authorList>
            <person name="Paietta E.N."/>
            <person name="Kraberger S."/>
            <person name="Lund M.C."/>
            <person name="Custer J.M."/>
            <person name="Vargas K.M."/>
            <person name="Ehmke E.E."/>
            <person name="Yoder A.D."/>
            <person name="Varsani A."/>
        </authorList>
    </citation>
    <scope>NUCLEOTIDE SEQUENCE</scope>
    <source>
        <strain evidence="1">Duke_17_45</strain>
    </source>
</reference>
<sequence length="141" mass="15622">MTAQAKDVLTGTDVTVWLDGEEVGVWASLEANITINYEDVNIGRDVDRKFLSFQGDGSLNYQATNSLTVEMFNKIKNNPDVRFTIEGELTRGSTGEKEAYSIPGVTFDSIPLATWSKNEVVTKEMAFRFPPSQMVTTSTID</sequence>
<proteinExistence type="predicted"/>
<dbReference type="InterPro" id="IPR038628">
    <property type="entry name" value="XkdM-like_sf"/>
</dbReference>
<dbReference type="SUPFAM" id="SSF69279">
    <property type="entry name" value="Phage tail proteins"/>
    <property type="match status" value="1"/>
</dbReference>
<name>A0AAU8AVH0_9VIRU</name>